<dbReference type="InterPro" id="IPR015590">
    <property type="entry name" value="Aldehyde_DH_dom"/>
</dbReference>
<organism evidence="4 5">
    <name type="scientific">Streptomyces caelestis</name>
    <dbReference type="NCBI Taxonomy" id="36816"/>
    <lineage>
        <taxon>Bacteria</taxon>
        <taxon>Bacillati</taxon>
        <taxon>Actinomycetota</taxon>
        <taxon>Actinomycetes</taxon>
        <taxon>Kitasatosporales</taxon>
        <taxon>Streptomycetaceae</taxon>
        <taxon>Streptomyces</taxon>
    </lineage>
</organism>
<gene>
    <name evidence="4" type="ORF">HDA41_000467</name>
</gene>
<dbReference type="GO" id="GO:0009898">
    <property type="term" value="C:cytoplasmic side of plasma membrane"/>
    <property type="evidence" value="ECO:0007669"/>
    <property type="project" value="TreeGrafter"/>
</dbReference>
<keyword evidence="2" id="KW-0520">NAD</keyword>
<dbReference type="RefSeq" id="WP_184980128.1">
    <property type="nucleotide sequence ID" value="NZ_JACHNE010000001.1"/>
</dbReference>
<proteinExistence type="predicted"/>
<sequence>MARTLQSASAVPTDCGVLTRLVTRHRPLLERAQAVLRTREHWSPYPEDPRAYGHEAEAAGEAAFRALLGRPFELGQPGQDGTVGPAPADGGERSPYGFELGISYPHTDPDMLLPAMAAALPAWRDAGPEVRAAVCAEILHRINARSVEFALAAEHTSGHNPVMAFHAGAVHAQDRGLEAIAMALAEQTRLPARARWRKPQGDHVVDIGKTFTPVPLGISLVVANSVFPTWNSYPGLFASLATGNPVLVKPHPAAVLPLALTVRIARETLADAGFSSDLVCLAVERPGEEAARTLAVRPEIRLVDYSGTTAFGTWLVEHARQARVFTAGSAVNTLVVHSTGDYRDMLANLAFSVSLYSGQLCTSPQNLLIPRAGIPTDEGHKSFEQVVADLGEALGTLLSDDNGAAAVLGALLSPAVRERVDLAQAGKLGQVAVPSRAVHHPDHPEADIRTPVVVALDAAREADRATLLTEWLGPICFAVAVDSVDEALALLARTTRECGALSAGLYSTDHDVERAMAAVCADVGVMLSVNLMGDWYISQSAVYSDLHATGLNPAGNAVYCDTAFVAGRFRTVGVRRYGGAV</sequence>
<evidence type="ECO:0000313" key="4">
    <source>
        <dbReference type="EMBL" id="MBB5792503.1"/>
    </source>
</evidence>
<dbReference type="NCBIfam" id="TIGR02288">
    <property type="entry name" value="PaaN_2"/>
    <property type="match status" value="1"/>
</dbReference>
<evidence type="ECO:0000313" key="5">
    <source>
        <dbReference type="Proteomes" id="UP000590647"/>
    </source>
</evidence>
<evidence type="ECO:0000256" key="1">
    <source>
        <dbReference type="ARBA" id="ARBA00023002"/>
    </source>
</evidence>
<feature type="domain" description="Aldehyde dehydrogenase" evidence="3">
    <location>
        <begin position="112"/>
        <end position="517"/>
    </location>
</feature>
<accession>A0A7W9GZB4</accession>
<protein>
    <submittedName>
        <fullName evidence="4">Phenylacetic acid degradation protein paaN</fullName>
    </submittedName>
</protein>
<dbReference type="InterPro" id="IPR011975">
    <property type="entry name" value="PaaN_2"/>
</dbReference>
<dbReference type="InterPro" id="IPR016163">
    <property type="entry name" value="Ald_DH_C"/>
</dbReference>
<dbReference type="GO" id="GO:0010133">
    <property type="term" value="P:L-proline catabolic process to L-glutamate"/>
    <property type="evidence" value="ECO:0007669"/>
    <property type="project" value="TreeGrafter"/>
</dbReference>
<keyword evidence="1" id="KW-0560">Oxidoreductase</keyword>
<dbReference type="Proteomes" id="UP000590647">
    <property type="component" value="Unassembled WGS sequence"/>
</dbReference>
<dbReference type="InterPro" id="IPR050485">
    <property type="entry name" value="Proline_metab_enzyme"/>
</dbReference>
<dbReference type="EMBL" id="JACHNE010000001">
    <property type="protein sequence ID" value="MBB5792503.1"/>
    <property type="molecule type" value="Genomic_DNA"/>
</dbReference>
<dbReference type="Gene3D" id="3.40.309.10">
    <property type="entry name" value="Aldehyde Dehydrogenase, Chain A, domain 2"/>
    <property type="match status" value="1"/>
</dbReference>
<dbReference type="Pfam" id="PF00171">
    <property type="entry name" value="Aldedh"/>
    <property type="match status" value="1"/>
</dbReference>
<reference evidence="4 5" key="1">
    <citation type="submission" date="2020-08" db="EMBL/GenBank/DDBJ databases">
        <title>Sequencing the genomes of 1000 actinobacteria strains.</title>
        <authorList>
            <person name="Klenk H.-P."/>
        </authorList>
    </citation>
    <scope>NUCLEOTIDE SEQUENCE [LARGE SCALE GENOMIC DNA]</scope>
    <source>
        <strain evidence="4 5">DSM 40084</strain>
    </source>
</reference>
<evidence type="ECO:0000259" key="3">
    <source>
        <dbReference type="Pfam" id="PF00171"/>
    </source>
</evidence>
<name>A0A7W9GZB4_9ACTN</name>
<dbReference type="SUPFAM" id="SSF53720">
    <property type="entry name" value="ALDH-like"/>
    <property type="match status" value="1"/>
</dbReference>
<dbReference type="PANTHER" id="PTHR42862">
    <property type="entry name" value="DELTA-1-PYRROLINE-5-CARBOXYLATE DEHYDROGENASE 1, ISOFORM A-RELATED"/>
    <property type="match status" value="1"/>
</dbReference>
<dbReference type="InterPro" id="IPR016162">
    <property type="entry name" value="Ald_DH_N"/>
</dbReference>
<evidence type="ECO:0000256" key="2">
    <source>
        <dbReference type="ARBA" id="ARBA00023027"/>
    </source>
</evidence>
<dbReference type="InterPro" id="IPR016161">
    <property type="entry name" value="Ald_DH/histidinol_DH"/>
</dbReference>
<dbReference type="GO" id="GO:0003842">
    <property type="term" value="F:L-glutamate gamma-semialdehyde dehydrogenase activity"/>
    <property type="evidence" value="ECO:0007669"/>
    <property type="project" value="TreeGrafter"/>
</dbReference>
<dbReference type="Gene3D" id="3.40.605.10">
    <property type="entry name" value="Aldehyde Dehydrogenase, Chain A, domain 1"/>
    <property type="match status" value="1"/>
</dbReference>
<keyword evidence="5" id="KW-1185">Reference proteome</keyword>
<comment type="caution">
    <text evidence="4">The sequence shown here is derived from an EMBL/GenBank/DDBJ whole genome shotgun (WGS) entry which is preliminary data.</text>
</comment>
<dbReference type="PANTHER" id="PTHR42862:SF1">
    <property type="entry name" value="DELTA-1-PYRROLINE-5-CARBOXYLATE DEHYDROGENASE 2, ISOFORM A-RELATED"/>
    <property type="match status" value="1"/>
</dbReference>
<dbReference type="AlphaFoldDB" id="A0A7W9GZB4"/>